<reference evidence="4" key="2">
    <citation type="submission" date="2011-02" db="EMBL/GenBank/DDBJ databases">
        <title>The Genome Sequence of Capsaspora owczarzaki ATCC 30864.</title>
        <authorList>
            <person name="Russ C."/>
            <person name="Cuomo C."/>
            <person name="Burger G."/>
            <person name="Gray M.W."/>
            <person name="Holland P.W.H."/>
            <person name="King N."/>
            <person name="Lang F.B.F."/>
            <person name="Roger A.J."/>
            <person name="Ruiz-Trillo I."/>
            <person name="Young S.K."/>
            <person name="Zeng Q."/>
            <person name="Gargeya S."/>
            <person name="Alvarado L."/>
            <person name="Berlin A."/>
            <person name="Chapman S.B."/>
            <person name="Chen Z."/>
            <person name="Freedman E."/>
            <person name="Gellesch M."/>
            <person name="Goldberg J."/>
            <person name="Griggs A."/>
            <person name="Gujja S."/>
            <person name="Heilman E."/>
            <person name="Heiman D."/>
            <person name="Howarth C."/>
            <person name="Mehta T."/>
            <person name="Neiman D."/>
            <person name="Pearson M."/>
            <person name="Roberts A."/>
            <person name="Saif S."/>
            <person name="Shea T."/>
            <person name="Shenoy N."/>
            <person name="Sisk P."/>
            <person name="Stolte C."/>
            <person name="Sykes S."/>
            <person name="White J."/>
            <person name="Yandava C."/>
            <person name="Haas B."/>
            <person name="Nusbaum C."/>
            <person name="Birren B."/>
        </authorList>
    </citation>
    <scope>NUCLEOTIDE SEQUENCE</scope>
    <source>
        <strain evidence="4">ATCC 30864</strain>
    </source>
</reference>
<evidence type="ECO:0000313" key="3">
    <source>
        <dbReference type="EMBL" id="KJE90396.1"/>
    </source>
</evidence>
<feature type="region of interest" description="Disordered" evidence="1">
    <location>
        <begin position="576"/>
        <end position="624"/>
    </location>
</feature>
<feature type="region of interest" description="Disordered" evidence="1">
    <location>
        <begin position="525"/>
        <end position="554"/>
    </location>
</feature>
<feature type="transmembrane region" description="Helical" evidence="2">
    <location>
        <begin position="395"/>
        <end position="417"/>
    </location>
</feature>
<keyword evidence="4" id="KW-1185">Reference proteome</keyword>
<keyword evidence="2" id="KW-0472">Membrane</keyword>
<dbReference type="Proteomes" id="UP000008743">
    <property type="component" value="Unassembled WGS sequence"/>
</dbReference>
<reference evidence="3" key="1">
    <citation type="submission" date="2011-02" db="EMBL/GenBank/DDBJ databases">
        <title>The Genome Sequence of Capsaspora owczarzaki ATCC 30864.</title>
        <authorList>
            <consortium name="The Broad Institute Genome Sequencing Platform"/>
            <person name="Russ C."/>
            <person name="Cuomo C."/>
            <person name="Burger G."/>
            <person name="Gray M.W."/>
            <person name="Holland P.W.H."/>
            <person name="King N."/>
            <person name="Lang F.B.F."/>
            <person name="Roger A.J."/>
            <person name="Ruiz-Trillo I."/>
            <person name="Young S.K."/>
            <person name="Zeng Q."/>
            <person name="Gargeya S."/>
            <person name="Alvarado L."/>
            <person name="Berlin A."/>
            <person name="Chapman S.B."/>
            <person name="Chen Z."/>
            <person name="Freedman E."/>
            <person name="Gellesch M."/>
            <person name="Goldberg J."/>
            <person name="Griggs A."/>
            <person name="Gujja S."/>
            <person name="Heilman E."/>
            <person name="Heiman D."/>
            <person name="Howarth C."/>
            <person name="Mehta T."/>
            <person name="Neiman D."/>
            <person name="Pearson M."/>
            <person name="Roberts A."/>
            <person name="Saif S."/>
            <person name="Shea T."/>
            <person name="Shenoy N."/>
            <person name="Sisk P."/>
            <person name="Stolte C."/>
            <person name="Sykes S."/>
            <person name="White J."/>
            <person name="Yandava C."/>
            <person name="Haas B."/>
            <person name="Nusbaum C."/>
            <person name="Birren B."/>
        </authorList>
    </citation>
    <scope>NUCLEOTIDE SEQUENCE</scope>
    <source>
        <strain evidence="3">ATCC 30864</strain>
    </source>
</reference>
<dbReference type="AlphaFoldDB" id="A0A0D2U5H5"/>
<dbReference type="EMBL" id="KE346361">
    <property type="protein sequence ID" value="KJE90396.1"/>
    <property type="molecule type" value="Genomic_DNA"/>
</dbReference>
<keyword evidence="2" id="KW-1133">Transmembrane helix</keyword>
<keyword evidence="2" id="KW-0812">Transmembrane</keyword>
<protein>
    <submittedName>
        <fullName evidence="3">Uncharacterized protein</fullName>
    </submittedName>
</protein>
<name>A0A0D2U5H5_CAPO3</name>
<feature type="compositionally biased region" description="Low complexity" evidence="1">
    <location>
        <begin position="584"/>
        <end position="593"/>
    </location>
</feature>
<dbReference type="InParanoid" id="A0A0D2U5H5"/>
<evidence type="ECO:0000313" key="4">
    <source>
        <dbReference type="Proteomes" id="UP000008743"/>
    </source>
</evidence>
<proteinExistence type="predicted"/>
<feature type="region of interest" description="Disordered" evidence="1">
    <location>
        <begin position="94"/>
        <end position="120"/>
    </location>
</feature>
<evidence type="ECO:0000256" key="1">
    <source>
        <dbReference type="SAM" id="MobiDB-lite"/>
    </source>
</evidence>
<organism evidence="3 4">
    <name type="scientific">Capsaspora owczarzaki (strain ATCC 30864)</name>
    <dbReference type="NCBI Taxonomy" id="595528"/>
    <lineage>
        <taxon>Eukaryota</taxon>
        <taxon>Filasterea</taxon>
        <taxon>Capsaspora</taxon>
    </lineage>
</organism>
<feature type="compositionally biased region" description="Polar residues" evidence="1">
    <location>
        <begin position="610"/>
        <end position="624"/>
    </location>
</feature>
<dbReference type="EMBL" id="KE346361">
    <property type="protein sequence ID" value="KJE90397.1"/>
    <property type="molecule type" value="Genomic_DNA"/>
</dbReference>
<accession>A0A0D2U5H5</accession>
<feature type="compositionally biased region" description="Polar residues" evidence="1">
    <location>
        <begin position="528"/>
        <end position="539"/>
    </location>
</feature>
<sequence length="624" mass="67628">MMKRSEATLVGALSTPALRRQFPRFERTSVENSFYRLAEINHETNVTFSDVLAREAERHEAAVETGKPSLRRLICHALPSFKFCRTEVAWPSPVADSRRNQGSESDEQALANSRPHSSRRLPVLVQPESAPLLSRYVMSSLAWSAGARLVHTATFVAFSAAYRLEVSPLTAFLPVDSAPFVTSVEFGHKVEIAVQIHAPLSTLLASLPAWTLVVPDLPEYSANAASRGRAMSPDEILVDVLTRSLSRDADALEQFSLLCQGCDVSANLSFVAWNDKKQPTNKLDTCQAYLASSGGDLQRLAEMPVSLATMGRQTACAVAVSDVSLADLATYVQLLLHSSQSQRKQLPAQVISVTVAETRDSGLLVSTLAVSTTTCMLGGLGSPRSLISNMFFHNLLASFNVLLLGFVLYLFGGYLLAQLARTSTRVRGILAPRGASVIQVIPAMPTFYFITLRPLSRFFSQLFDGSAPTNLEDAERRQRARVEMERRNQPQAHVNPLEVLVRDPAILVHAAVVADVAVEAPSIDNGAVSANSGTTNELPESNAAPRNDNDATSHNETASVLESDVVAVAPAAEHALQVSEADPRSLPSNRSNPPDSPALAIIRHYGPSLTPRQRPQSPQDLELD</sequence>
<evidence type="ECO:0000256" key="2">
    <source>
        <dbReference type="SAM" id="Phobius"/>
    </source>
</evidence>
<gene>
    <name evidence="3" type="ORF">CAOG_001713</name>
</gene>